<dbReference type="Gene3D" id="3.40.50.300">
    <property type="entry name" value="P-loop containing nucleotide triphosphate hydrolases"/>
    <property type="match status" value="1"/>
</dbReference>
<gene>
    <name evidence="3" type="ORF">MGLY_27790</name>
</gene>
<dbReference type="GO" id="GO:0016887">
    <property type="term" value="F:ATP hydrolysis activity"/>
    <property type="evidence" value="ECO:0007669"/>
    <property type="project" value="InterPro"/>
</dbReference>
<dbReference type="PANTHER" id="PTHR30486">
    <property type="entry name" value="TWITCHING MOTILITY PROTEIN PILT"/>
    <property type="match status" value="1"/>
</dbReference>
<evidence type="ECO:0000256" key="1">
    <source>
        <dbReference type="ARBA" id="ARBA00006611"/>
    </source>
</evidence>
<dbReference type="InterPro" id="IPR001482">
    <property type="entry name" value="T2SS/T4SS_dom"/>
</dbReference>
<dbReference type="EMBL" id="CP046244">
    <property type="protein sequence ID" value="QGP93371.1"/>
    <property type="molecule type" value="Genomic_DNA"/>
</dbReference>
<dbReference type="Gene3D" id="3.30.450.380">
    <property type="match status" value="1"/>
</dbReference>
<evidence type="ECO:0000313" key="3">
    <source>
        <dbReference type="EMBL" id="QGP93371.1"/>
    </source>
</evidence>
<comment type="similarity">
    <text evidence="1">Belongs to the GSP E family.</text>
</comment>
<sequence>MTAALPGAAFSFLWEVVFIPLEFASHDWLQEIEMQKEAIIEEVARQLTREHPELFSGGTLDGGARLDAEALVKNAVITRKDLTPDEKDDAVSVIMGQITGYGPLRDFFTGPGAEEITEVAVNPTSQGPRVFYGMRGRQYPASGVYFKTNEEVTRFAQKICEDAGRPFTADSPIVDAWLRDGSRLSVIGFKASPLGTALTIRKSPLTRLPLPLSVLVKSGMMPQFAAELLVDLIVEGHANLGVFGRTDSGKTTVLRSLGEQIAIDERMIIGETSFELSLPSLPNCVNMVEVTYGGQKLVDLARICEVINRSNPDRAIVGEIRGGEVVAASEIAESISGGFWTTGHAGGVDELRSRLPKMFSRGGMPLPKEYVDEQLRAMFHFLVFLDKSYDGKRTLMSIVEVTAEGYRTILRFDEGEFARTRGKVRRWVYEAPVTPERLGRLAFRGAEVKPEYEQVLEKHFYAEGGEA</sequence>
<feature type="domain" description="Bacterial type II secretion system protein E" evidence="2">
    <location>
        <begin position="130"/>
        <end position="358"/>
    </location>
</feature>
<dbReference type="Proteomes" id="UP000425916">
    <property type="component" value="Chromosome"/>
</dbReference>
<protein>
    <submittedName>
        <fullName evidence="3">Type II/IV secretion system protein</fullName>
    </submittedName>
</protein>
<dbReference type="PANTHER" id="PTHR30486:SF6">
    <property type="entry name" value="TYPE IV PILUS RETRACTATION ATPASE PILT"/>
    <property type="match status" value="1"/>
</dbReference>
<reference evidence="3 4" key="1">
    <citation type="submission" date="2019-11" db="EMBL/GenBank/DDBJ databases">
        <title>Genome sequence of Moorella glycerini DSM11254.</title>
        <authorList>
            <person name="Poehlein A."/>
            <person name="Boeer T."/>
            <person name="Daniel R."/>
        </authorList>
    </citation>
    <scope>NUCLEOTIDE SEQUENCE [LARGE SCALE GENOMIC DNA]</scope>
    <source>
        <strain evidence="3 4">DSM 11254</strain>
    </source>
</reference>
<organism evidence="3 4">
    <name type="scientific">Neomoorella glycerini</name>
    <dbReference type="NCBI Taxonomy" id="55779"/>
    <lineage>
        <taxon>Bacteria</taxon>
        <taxon>Bacillati</taxon>
        <taxon>Bacillota</taxon>
        <taxon>Clostridia</taxon>
        <taxon>Neomoorellales</taxon>
        <taxon>Neomoorellaceae</taxon>
        <taxon>Neomoorella</taxon>
    </lineage>
</organism>
<keyword evidence="4" id="KW-1185">Reference proteome</keyword>
<evidence type="ECO:0000259" key="2">
    <source>
        <dbReference type="Pfam" id="PF00437"/>
    </source>
</evidence>
<dbReference type="SUPFAM" id="SSF52540">
    <property type="entry name" value="P-loop containing nucleoside triphosphate hydrolases"/>
    <property type="match status" value="1"/>
</dbReference>
<dbReference type="InterPro" id="IPR050921">
    <property type="entry name" value="T4SS_GSP_E_ATPase"/>
</dbReference>
<dbReference type="AlphaFoldDB" id="A0A6I5ZVK1"/>
<evidence type="ECO:0000313" key="4">
    <source>
        <dbReference type="Proteomes" id="UP000425916"/>
    </source>
</evidence>
<name>A0A6I5ZVK1_9FIRM</name>
<proteinExistence type="inferred from homology"/>
<dbReference type="InterPro" id="IPR027417">
    <property type="entry name" value="P-loop_NTPase"/>
</dbReference>
<accession>A0A6I5ZVK1</accession>
<dbReference type="Pfam" id="PF00437">
    <property type="entry name" value="T2SSE"/>
    <property type="match status" value="1"/>
</dbReference>